<reference evidence="20" key="1">
    <citation type="submission" date="2021-01" db="UniProtKB">
        <authorList>
            <consortium name="EnsemblMetazoa"/>
        </authorList>
    </citation>
    <scope>IDENTIFICATION</scope>
</reference>
<dbReference type="InterPro" id="IPR036895">
    <property type="entry name" value="Uracil-DNA_glycosylase-like_sf"/>
</dbReference>
<dbReference type="RefSeq" id="XP_001603860.2">
    <property type="nucleotide sequence ID" value="XM_001603810.4"/>
</dbReference>
<evidence type="ECO:0000256" key="5">
    <source>
        <dbReference type="ARBA" id="ARBA00022843"/>
    </source>
</evidence>
<dbReference type="Gene3D" id="3.40.470.10">
    <property type="entry name" value="Uracil-DNA glycosylase-like domain"/>
    <property type="match status" value="1"/>
</dbReference>
<keyword evidence="4" id="KW-0378">Hydrolase</keyword>
<dbReference type="CDD" id="cd10028">
    <property type="entry name" value="UDG-F2_TDG_MUG"/>
    <property type="match status" value="1"/>
</dbReference>
<dbReference type="GO" id="GO:0040029">
    <property type="term" value="P:epigenetic regulation of gene expression"/>
    <property type="evidence" value="ECO:0007669"/>
    <property type="project" value="UniProtKB-ARBA"/>
</dbReference>
<dbReference type="EC" id="3.2.2.29" evidence="15"/>
<proteinExistence type="inferred from homology"/>
<evidence type="ECO:0000256" key="15">
    <source>
        <dbReference type="ARBA" id="ARBA00066769"/>
    </source>
</evidence>
<keyword evidence="5" id="KW-0832">Ubl conjugation</keyword>
<protein>
    <recommendedName>
        <fullName evidence="16">G/T mismatch-specific thymine DNA glycosylase</fullName>
        <ecNumber evidence="15">3.2.2.29</ecNumber>
    </recommendedName>
    <alternativeName>
        <fullName evidence="17">Thymine-DNA glycosylase</fullName>
    </alternativeName>
</protein>
<dbReference type="InParanoid" id="A0A7M7GDV6"/>
<dbReference type="Pfam" id="PF03167">
    <property type="entry name" value="UDG"/>
    <property type="match status" value="1"/>
</dbReference>
<evidence type="ECO:0000256" key="17">
    <source>
        <dbReference type="ARBA" id="ARBA00083221"/>
    </source>
</evidence>
<evidence type="ECO:0000256" key="4">
    <source>
        <dbReference type="ARBA" id="ARBA00022801"/>
    </source>
</evidence>
<dbReference type="GO" id="GO:0005654">
    <property type="term" value="C:nucleoplasm"/>
    <property type="evidence" value="ECO:0007669"/>
    <property type="project" value="UniProtKB-ARBA"/>
</dbReference>
<dbReference type="GO" id="GO:0004844">
    <property type="term" value="F:uracil DNA N-glycosylase activity"/>
    <property type="evidence" value="ECO:0007669"/>
    <property type="project" value="TreeGrafter"/>
</dbReference>
<evidence type="ECO:0000256" key="18">
    <source>
        <dbReference type="SAM" id="MobiDB-lite"/>
    </source>
</evidence>
<evidence type="ECO:0000256" key="13">
    <source>
        <dbReference type="ARBA" id="ARBA00061261"/>
    </source>
</evidence>
<dbReference type="GO" id="GO:0003677">
    <property type="term" value="F:DNA binding"/>
    <property type="evidence" value="ECO:0007669"/>
    <property type="project" value="UniProtKB-ARBA"/>
</dbReference>
<evidence type="ECO:0000313" key="20">
    <source>
        <dbReference type="EnsemblMetazoa" id="XP_001603860"/>
    </source>
</evidence>
<dbReference type="Proteomes" id="UP000002358">
    <property type="component" value="Chromosome 2"/>
</dbReference>
<accession>A0A7M7GDV6</accession>
<dbReference type="SUPFAM" id="SSF52141">
    <property type="entry name" value="Uracil-DNA glycosylase-like"/>
    <property type="match status" value="1"/>
</dbReference>
<name>A0A7M7GDV6_NASVI</name>
<evidence type="ECO:0000256" key="2">
    <source>
        <dbReference type="ARBA" id="ARBA00022499"/>
    </source>
</evidence>
<evidence type="ECO:0000256" key="9">
    <source>
        <dbReference type="ARBA" id="ARBA00023163"/>
    </source>
</evidence>
<dbReference type="EnsemblMetazoa" id="XM_001603810">
    <property type="protein sequence ID" value="XP_001603860"/>
    <property type="gene ID" value="LOC100120200"/>
</dbReference>
<keyword evidence="7" id="KW-0805">Transcription regulation</keyword>
<evidence type="ECO:0000256" key="11">
    <source>
        <dbReference type="ARBA" id="ARBA00023242"/>
    </source>
</evidence>
<dbReference type="GO" id="GO:0141016">
    <property type="term" value="F:G/T mismatch-specific thymine-DNA glycosylase activity"/>
    <property type="evidence" value="ECO:0007669"/>
    <property type="project" value="UniProtKB-EC"/>
</dbReference>
<keyword evidence="3" id="KW-0227">DNA damage</keyword>
<keyword evidence="11" id="KW-0539">Nucleus</keyword>
<keyword evidence="6" id="KW-0156">Chromatin regulator</keyword>
<feature type="compositionally biased region" description="Basic and acidic residues" evidence="18">
    <location>
        <begin position="377"/>
        <end position="391"/>
    </location>
</feature>
<feature type="region of interest" description="Disordered" evidence="18">
    <location>
        <begin position="293"/>
        <end position="347"/>
    </location>
</feature>
<keyword evidence="10" id="KW-0234">DNA repair</keyword>
<comment type="similarity">
    <text evidence="13">Belongs to the uracil-DNA glycosylase (UDG) superfamily. TDG/mug family.</text>
</comment>
<feature type="region of interest" description="Disordered" evidence="18">
    <location>
        <begin position="376"/>
        <end position="403"/>
    </location>
</feature>
<evidence type="ECO:0000256" key="6">
    <source>
        <dbReference type="ARBA" id="ARBA00022853"/>
    </source>
</evidence>
<dbReference type="PANTHER" id="PTHR12159:SF9">
    <property type="entry name" value="G_T MISMATCH-SPECIFIC THYMINE DNA GLYCOSYLASE"/>
    <property type="match status" value="1"/>
</dbReference>
<feature type="compositionally biased region" description="Polar residues" evidence="18">
    <location>
        <begin position="302"/>
        <end position="319"/>
    </location>
</feature>
<dbReference type="GO" id="GO:0006285">
    <property type="term" value="P:base-excision repair, AP site formation"/>
    <property type="evidence" value="ECO:0007669"/>
    <property type="project" value="InterPro"/>
</dbReference>
<evidence type="ECO:0000259" key="19">
    <source>
        <dbReference type="SMART" id="SM00986"/>
    </source>
</evidence>
<organism evidence="20 21">
    <name type="scientific">Nasonia vitripennis</name>
    <name type="common">Parasitic wasp</name>
    <dbReference type="NCBI Taxonomy" id="7425"/>
    <lineage>
        <taxon>Eukaryota</taxon>
        <taxon>Metazoa</taxon>
        <taxon>Ecdysozoa</taxon>
        <taxon>Arthropoda</taxon>
        <taxon>Hexapoda</taxon>
        <taxon>Insecta</taxon>
        <taxon>Pterygota</taxon>
        <taxon>Neoptera</taxon>
        <taxon>Endopterygota</taxon>
        <taxon>Hymenoptera</taxon>
        <taxon>Apocrita</taxon>
        <taxon>Proctotrupomorpha</taxon>
        <taxon>Chalcidoidea</taxon>
        <taxon>Pteromalidae</taxon>
        <taxon>Pteromalinae</taxon>
        <taxon>Nasonia</taxon>
    </lineage>
</organism>
<evidence type="ECO:0000256" key="10">
    <source>
        <dbReference type="ARBA" id="ARBA00023204"/>
    </source>
</evidence>
<keyword evidence="8" id="KW-0010">Activator</keyword>
<evidence type="ECO:0000256" key="8">
    <source>
        <dbReference type="ARBA" id="ARBA00023159"/>
    </source>
</evidence>
<comment type="subunit">
    <text evidence="14">Homodimer. Interacts with AICDA and GADD45A.</text>
</comment>
<dbReference type="AlphaFoldDB" id="A0A7M7GDV6"/>
<evidence type="ECO:0000256" key="1">
    <source>
        <dbReference type="ARBA" id="ARBA00004123"/>
    </source>
</evidence>
<feature type="compositionally biased region" description="Basic and acidic residues" evidence="18">
    <location>
        <begin position="320"/>
        <end position="334"/>
    </location>
</feature>
<feature type="domain" description="Uracil-DNA glycosylase-like" evidence="19">
    <location>
        <begin position="52"/>
        <end position="207"/>
    </location>
</feature>
<evidence type="ECO:0000256" key="16">
    <source>
        <dbReference type="ARBA" id="ARBA00071248"/>
    </source>
</evidence>
<dbReference type="InterPro" id="IPR015637">
    <property type="entry name" value="MUG/TDG"/>
</dbReference>
<evidence type="ECO:0000256" key="12">
    <source>
        <dbReference type="ARBA" id="ARBA00052915"/>
    </source>
</evidence>
<dbReference type="InterPro" id="IPR005122">
    <property type="entry name" value="Uracil-DNA_glycosylase-like"/>
</dbReference>
<evidence type="ECO:0000256" key="7">
    <source>
        <dbReference type="ARBA" id="ARBA00023015"/>
    </source>
</evidence>
<dbReference type="KEGG" id="nvi:100120200"/>
<comment type="catalytic activity">
    <reaction evidence="12">
        <text>Hydrolyzes mismatched double-stranded DNA and polynucleotides, releasing free thymine.</text>
        <dbReference type="EC" id="3.2.2.29"/>
    </reaction>
</comment>
<dbReference type="GO" id="GO:0032183">
    <property type="term" value="F:SUMO binding"/>
    <property type="evidence" value="ECO:0007669"/>
    <property type="project" value="UniProtKB-ARBA"/>
</dbReference>
<dbReference type="FunFam" id="3.40.470.10:FF:000002">
    <property type="entry name" value="G/T mismatch-specific thymine DNA glycosylase"/>
    <property type="match status" value="1"/>
</dbReference>
<evidence type="ECO:0000313" key="21">
    <source>
        <dbReference type="Proteomes" id="UP000002358"/>
    </source>
</evidence>
<dbReference type="SMART" id="SM00987">
    <property type="entry name" value="UreE_C"/>
    <property type="match status" value="1"/>
</dbReference>
<evidence type="ECO:0000256" key="14">
    <source>
        <dbReference type="ARBA" id="ARBA00064519"/>
    </source>
</evidence>
<keyword evidence="21" id="KW-1185">Reference proteome</keyword>
<evidence type="ECO:0000256" key="3">
    <source>
        <dbReference type="ARBA" id="ARBA00022763"/>
    </source>
</evidence>
<dbReference type="GeneID" id="100120200"/>
<keyword evidence="9" id="KW-0804">Transcription</keyword>
<keyword evidence="2" id="KW-1017">Isopeptide bond</keyword>
<dbReference type="OrthoDB" id="565731at2759"/>
<dbReference type="SMR" id="A0A7M7GDV6"/>
<comment type="subcellular location">
    <subcellularLocation>
        <location evidence="1">Nucleus</location>
    </subcellularLocation>
</comment>
<sequence length="434" mass="49485">MKVLVRKFNSVMSISLQKLKKRTPPQTVEKPVKKSSRFDGLSEEEVKKNTLKDILEPDLDLVFVGINPSLMAAHTGRYYAGPGNHFYKLLYESKLIPEPVNYEEDDKLLQHNIGLTNIVSRATRSSADLSKSEIRKGAMFVQEKLKRFKPKIAIFNGKCIYEEFAENYDKSTFKFGLQPHRVGDTTLWVVPSSSARCANFPRMQDKLHFYTSLKKYLSFLKGEIKEVNPEEFRFEGKCKQAIPSTSKMWRRKGLSAFAHGGRIVNKETICMNTSEENILAIPRSSEFIIKNVKNESDDSQKDSGVSTLPSDDSQELSQDNEVKENDPIPENDPKPKKRQPSKRVMERKVQTRAAATAQRKEYSEPIDFVSLIKQRLSNKEQETSEDATKDCDNEEESLSHDSAGAKKLKFSNLRSTKSKKGFKVKEVLKIVDDI</sequence>
<dbReference type="SMART" id="SM00986">
    <property type="entry name" value="UDG"/>
    <property type="match status" value="1"/>
</dbReference>
<dbReference type="PANTHER" id="PTHR12159">
    <property type="entry name" value="G/T AND G/U MISMATCH-SPECIFIC DNA GLYCOSYLASE"/>
    <property type="match status" value="1"/>
</dbReference>